<dbReference type="GO" id="GO:0140359">
    <property type="term" value="F:ABC-type transporter activity"/>
    <property type="evidence" value="ECO:0007669"/>
    <property type="project" value="InterPro"/>
</dbReference>
<evidence type="ECO:0000256" key="8">
    <source>
        <dbReference type="ARBA" id="ARBA00022989"/>
    </source>
</evidence>
<dbReference type="AlphaFoldDB" id="A0A4Y9FNY6"/>
<evidence type="ECO:0000256" key="11">
    <source>
        <dbReference type="RuleBase" id="RU361157"/>
    </source>
</evidence>
<dbReference type="GO" id="GO:0046677">
    <property type="term" value="P:response to antibiotic"/>
    <property type="evidence" value="ECO:0007669"/>
    <property type="project" value="UniProtKB-KW"/>
</dbReference>
<evidence type="ECO:0000256" key="2">
    <source>
        <dbReference type="ARBA" id="ARBA00007783"/>
    </source>
</evidence>
<dbReference type="InterPro" id="IPR047817">
    <property type="entry name" value="ABC2_TM_bact-type"/>
</dbReference>
<dbReference type="EMBL" id="SPQB01000051">
    <property type="protein sequence ID" value="TFU30927.1"/>
    <property type="molecule type" value="Genomic_DNA"/>
</dbReference>
<dbReference type="Proteomes" id="UP000298358">
    <property type="component" value="Unassembled WGS sequence"/>
</dbReference>
<feature type="transmembrane region" description="Helical" evidence="11">
    <location>
        <begin position="164"/>
        <end position="182"/>
    </location>
</feature>
<dbReference type="GO" id="GO:0043190">
    <property type="term" value="C:ATP-binding cassette (ABC) transporter complex"/>
    <property type="evidence" value="ECO:0007669"/>
    <property type="project" value="InterPro"/>
</dbReference>
<keyword evidence="4 11" id="KW-1003">Cell membrane</keyword>
<proteinExistence type="inferred from homology"/>
<evidence type="ECO:0000256" key="3">
    <source>
        <dbReference type="ARBA" id="ARBA00022448"/>
    </source>
</evidence>
<keyword evidence="5" id="KW-0762">Sugar transport</keyword>
<dbReference type="GO" id="GO:0015920">
    <property type="term" value="P:lipopolysaccharide transport"/>
    <property type="evidence" value="ECO:0007669"/>
    <property type="project" value="TreeGrafter"/>
</dbReference>
<dbReference type="PRINTS" id="PR00164">
    <property type="entry name" value="ABC2TRNSPORT"/>
</dbReference>
<evidence type="ECO:0000313" key="14">
    <source>
        <dbReference type="Proteomes" id="UP000298358"/>
    </source>
</evidence>
<evidence type="ECO:0000256" key="5">
    <source>
        <dbReference type="ARBA" id="ARBA00022597"/>
    </source>
</evidence>
<keyword evidence="6 11" id="KW-0812">Transmembrane</keyword>
<evidence type="ECO:0000256" key="6">
    <source>
        <dbReference type="ARBA" id="ARBA00022692"/>
    </source>
</evidence>
<keyword evidence="7" id="KW-0972">Capsule biogenesis/degradation</keyword>
<evidence type="ECO:0000256" key="9">
    <source>
        <dbReference type="ARBA" id="ARBA00023136"/>
    </source>
</evidence>
<organism evidence="13 14">
    <name type="scientific">Microbacterium paludicola</name>
    <dbReference type="NCBI Taxonomy" id="300019"/>
    <lineage>
        <taxon>Bacteria</taxon>
        <taxon>Bacillati</taxon>
        <taxon>Actinomycetota</taxon>
        <taxon>Actinomycetes</taxon>
        <taxon>Micrococcales</taxon>
        <taxon>Microbacteriaceae</taxon>
        <taxon>Microbacterium</taxon>
    </lineage>
</organism>
<gene>
    <name evidence="13" type="ORF">E4U02_14050</name>
</gene>
<name>A0A4Y9FNY6_9MICO</name>
<evidence type="ECO:0000256" key="4">
    <source>
        <dbReference type="ARBA" id="ARBA00022475"/>
    </source>
</evidence>
<dbReference type="Pfam" id="PF01061">
    <property type="entry name" value="ABC2_membrane"/>
    <property type="match status" value="1"/>
</dbReference>
<comment type="subcellular location">
    <subcellularLocation>
        <location evidence="1 11">Cell membrane</location>
        <topology evidence="1 11">Multi-pass membrane protein</topology>
    </subcellularLocation>
</comment>
<feature type="transmembrane region" description="Helical" evidence="11">
    <location>
        <begin position="216"/>
        <end position="238"/>
    </location>
</feature>
<reference evidence="13 14" key="1">
    <citation type="submission" date="2019-03" db="EMBL/GenBank/DDBJ databases">
        <title>Diversity of the mouse oral microbiome.</title>
        <authorList>
            <person name="Joseph S."/>
            <person name="Aduse-Opoku J."/>
            <person name="Curtis M."/>
            <person name="Wade W."/>
            <person name="Hashim A."/>
        </authorList>
    </citation>
    <scope>NUCLEOTIDE SEQUENCE [LARGE SCALE GENOMIC DNA]</scope>
    <source>
        <strain evidence="13 14">P1012</strain>
    </source>
</reference>
<feature type="transmembrane region" description="Helical" evidence="11">
    <location>
        <begin position="54"/>
        <end position="76"/>
    </location>
</feature>
<keyword evidence="9 11" id="KW-0472">Membrane</keyword>
<dbReference type="OrthoDB" id="9789409at2"/>
<feature type="domain" description="ABC transmembrane type-2" evidence="12">
    <location>
        <begin position="18"/>
        <end position="237"/>
    </location>
</feature>
<evidence type="ECO:0000259" key="12">
    <source>
        <dbReference type="PROSITE" id="PS51012"/>
    </source>
</evidence>
<dbReference type="PANTHER" id="PTHR30413">
    <property type="entry name" value="INNER MEMBRANE TRANSPORT PERMEASE"/>
    <property type="match status" value="1"/>
</dbReference>
<evidence type="ECO:0000256" key="7">
    <source>
        <dbReference type="ARBA" id="ARBA00022903"/>
    </source>
</evidence>
<dbReference type="PANTHER" id="PTHR30413:SF10">
    <property type="entry name" value="CAPSULE POLYSACCHARIDE EXPORT INNER-MEMBRANE PROTEIN CTRC"/>
    <property type="match status" value="1"/>
</dbReference>
<keyword evidence="10" id="KW-0046">Antibiotic resistance</keyword>
<keyword evidence="3 11" id="KW-0813">Transport</keyword>
<dbReference type="InterPro" id="IPR000412">
    <property type="entry name" value="ABC_2_transport"/>
</dbReference>
<dbReference type="PROSITE" id="PS51012">
    <property type="entry name" value="ABC_TM2"/>
    <property type="match status" value="1"/>
</dbReference>
<comment type="similarity">
    <text evidence="2 11">Belongs to the ABC-2 integral membrane protein family.</text>
</comment>
<comment type="caution">
    <text evidence="13">The sequence shown here is derived from an EMBL/GenBank/DDBJ whole genome shotgun (WGS) entry which is preliminary data.</text>
</comment>
<keyword evidence="8 11" id="KW-1133">Transmembrane helix</keyword>
<dbReference type="InterPro" id="IPR013525">
    <property type="entry name" value="ABC2_TM"/>
</dbReference>
<sequence>MWLLSSRDLRVKYATTWLGYIWAVLDPLLMCAIYWFLFTVVFERHGGVEPYAMFLISGLLPWQWFTTAVSDSTSAFTRDKKLVRSTGASNTIWVGRVVLSSAVSYALTFPILAAALLLFQMPIGPGIVWFPVAFLLQAVLCVGLGLVLAPLCILISDLARVTKLVIRVLFFCSPILFDLSHLPEWLQWVDRVNPMYGILTMYRLGYWPELWNTGSIVASFAISFGILALGIIVFPVLVRPVLKDL</sequence>
<accession>A0A4Y9FNY6</accession>
<evidence type="ECO:0000256" key="10">
    <source>
        <dbReference type="ARBA" id="ARBA00023251"/>
    </source>
</evidence>
<evidence type="ECO:0000313" key="13">
    <source>
        <dbReference type="EMBL" id="TFU30927.1"/>
    </source>
</evidence>
<protein>
    <recommendedName>
        <fullName evidence="11">Transport permease protein</fullName>
    </recommendedName>
</protein>
<evidence type="ECO:0000256" key="1">
    <source>
        <dbReference type="ARBA" id="ARBA00004651"/>
    </source>
</evidence>
<feature type="transmembrane region" description="Helical" evidence="11">
    <location>
        <begin position="97"/>
        <end position="121"/>
    </location>
</feature>
<feature type="transmembrane region" description="Helical" evidence="11">
    <location>
        <begin position="20"/>
        <end position="42"/>
    </location>
</feature>
<keyword evidence="14" id="KW-1185">Reference proteome</keyword>
<feature type="transmembrane region" description="Helical" evidence="11">
    <location>
        <begin position="127"/>
        <end position="152"/>
    </location>
</feature>